<sequence length="72" mass="7776">MISGQFSLDITTIFGDQGCGRPMKRRAGRSIAEATSAVAAGPTRGLISLGSRLAQIFQKSCFIHYWATRASR</sequence>
<dbReference type="EMBL" id="CATQJL010000112">
    <property type="protein sequence ID" value="CAJ0594740.1"/>
    <property type="molecule type" value="Genomic_DNA"/>
</dbReference>
<reference evidence="1" key="1">
    <citation type="submission" date="2023-07" db="EMBL/GenBank/DDBJ databases">
        <authorList>
            <consortium name="CYATHOMIX"/>
        </authorList>
    </citation>
    <scope>NUCLEOTIDE SEQUENCE</scope>
    <source>
        <strain evidence="1">N/A</strain>
    </source>
</reference>
<protein>
    <submittedName>
        <fullName evidence="1">Uncharacterized protein</fullName>
    </submittedName>
</protein>
<organism evidence="1 2">
    <name type="scientific">Cylicocyclus nassatus</name>
    <name type="common">Nematode worm</name>
    <dbReference type="NCBI Taxonomy" id="53992"/>
    <lineage>
        <taxon>Eukaryota</taxon>
        <taxon>Metazoa</taxon>
        <taxon>Ecdysozoa</taxon>
        <taxon>Nematoda</taxon>
        <taxon>Chromadorea</taxon>
        <taxon>Rhabditida</taxon>
        <taxon>Rhabditina</taxon>
        <taxon>Rhabditomorpha</taxon>
        <taxon>Strongyloidea</taxon>
        <taxon>Strongylidae</taxon>
        <taxon>Cylicocyclus</taxon>
    </lineage>
</organism>
<dbReference type="AlphaFoldDB" id="A0AA36M0J7"/>
<dbReference type="Proteomes" id="UP001176961">
    <property type="component" value="Unassembled WGS sequence"/>
</dbReference>
<keyword evidence="2" id="KW-1185">Reference proteome</keyword>
<proteinExistence type="predicted"/>
<accession>A0AA36M0J7</accession>
<evidence type="ECO:0000313" key="2">
    <source>
        <dbReference type="Proteomes" id="UP001176961"/>
    </source>
</evidence>
<name>A0AA36M0J7_CYLNA</name>
<comment type="caution">
    <text evidence="1">The sequence shown here is derived from an EMBL/GenBank/DDBJ whole genome shotgun (WGS) entry which is preliminary data.</text>
</comment>
<gene>
    <name evidence="1" type="ORF">CYNAS_LOCUS6723</name>
</gene>
<evidence type="ECO:0000313" key="1">
    <source>
        <dbReference type="EMBL" id="CAJ0594740.1"/>
    </source>
</evidence>